<dbReference type="Proteomes" id="UP000488299">
    <property type="component" value="Unassembled WGS sequence"/>
</dbReference>
<evidence type="ECO:0000313" key="7">
    <source>
        <dbReference type="Proteomes" id="UP000488299"/>
    </source>
</evidence>
<dbReference type="InterPro" id="IPR036909">
    <property type="entry name" value="Cyt_c-like_dom_sf"/>
</dbReference>
<evidence type="ECO:0000259" key="5">
    <source>
        <dbReference type="PROSITE" id="PS51007"/>
    </source>
</evidence>
<dbReference type="GO" id="GO:0020037">
    <property type="term" value="F:heme binding"/>
    <property type="evidence" value="ECO:0007669"/>
    <property type="project" value="InterPro"/>
</dbReference>
<evidence type="ECO:0000256" key="4">
    <source>
        <dbReference type="PROSITE-ProRule" id="PRU00433"/>
    </source>
</evidence>
<keyword evidence="2 4" id="KW-0479">Metal-binding</keyword>
<dbReference type="Pfam" id="PF07635">
    <property type="entry name" value="PSCyt1"/>
    <property type="match status" value="1"/>
</dbReference>
<evidence type="ECO:0000256" key="1">
    <source>
        <dbReference type="ARBA" id="ARBA00022617"/>
    </source>
</evidence>
<gene>
    <name evidence="6" type="ORF">F5984_10080</name>
</gene>
<feature type="domain" description="Cytochrome c" evidence="5">
    <location>
        <begin position="29"/>
        <end position="120"/>
    </location>
</feature>
<dbReference type="Pfam" id="PF07583">
    <property type="entry name" value="PSCyt2"/>
    <property type="match status" value="1"/>
</dbReference>
<accession>A0A7J5U0J4</accession>
<dbReference type="InterPro" id="IPR011429">
    <property type="entry name" value="Cyt_c_Planctomycete-type"/>
</dbReference>
<dbReference type="Pfam" id="PF07587">
    <property type="entry name" value="PSD1"/>
    <property type="match status" value="1"/>
</dbReference>
<keyword evidence="7" id="KW-1185">Reference proteome</keyword>
<evidence type="ECO:0000256" key="3">
    <source>
        <dbReference type="ARBA" id="ARBA00023004"/>
    </source>
</evidence>
<dbReference type="SUPFAM" id="SSF46626">
    <property type="entry name" value="Cytochrome c"/>
    <property type="match status" value="1"/>
</dbReference>
<keyword evidence="1 4" id="KW-0349">Heme</keyword>
<evidence type="ECO:0000256" key="2">
    <source>
        <dbReference type="ARBA" id="ARBA00022723"/>
    </source>
</evidence>
<dbReference type="Gene3D" id="2.60.120.260">
    <property type="entry name" value="Galactose-binding domain-like"/>
    <property type="match status" value="1"/>
</dbReference>
<dbReference type="PROSITE" id="PS51007">
    <property type="entry name" value="CYTC"/>
    <property type="match status" value="1"/>
</dbReference>
<comment type="caution">
    <text evidence="6">The sequence shown here is derived from an EMBL/GenBank/DDBJ whole genome shotgun (WGS) entry which is preliminary data.</text>
</comment>
<evidence type="ECO:0000313" key="6">
    <source>
        <dbReference type="EMBL" id="KAB7731147.1"/>
    </source>
</evidence>
<dbReference type="InterPro" id="IPR009056">
    <property type="entry name" value="Cyt_c-like_dom"/>
</dbReference>
<dbReference type="CDD" id="cd04084">
    <property type="entry name" value="CBM6_xylanase-like"/>
    <property type="match status" value="1"/>
</dbReference>
<proteinExistence type="predicted"/>
<dbReference type="EMBL" id="WELI01000003">
    <property type="protein sequence ID" value="KAB7731147.1"/>
    <property type="molecule type" value="Genomic_DNA"/>
</dbReference>
<dbReference type="RefSeq" id="WP_152124130.1">
    <property type="nucleotide sequence ID" value="NZ_WELI01000003.1"/>
</dbReference>
<dbReference type="InterPro" id="IPR011444">
    <property type="entry name" value="DUF1549"/>
</dbReference>
<dbReference type="PANTHER" id="PTHR35889">
    <property type="entry name" value="CYCLOINULO-OLIGOSACCHARIDE FRUCTANOTRANSFERASE-RELATED"/>
    <property type="match status" value="1"/>
</dbReference>
<dbReference type="PANTHER" id="PTHR35889:SF3">
    <property type="entry name" value="F-BOX DOMAIN-CONTAINING PROTEIN"/>
    <property type="match status" value="1"/>
</dbReference>
<keyword evidence="3 4" id="KW-0408">Iron</keyword>
<dbReference type="AlphaFoldDB" id="A0A7J5U0J4"/>
<dbReference type="GO" id="GO:0046872">
    <property type="term" value="F:metal ion binding"/>
    <property type="evidence" value="ECO:0007669"/>
    <property type="project" value="UniProtKB-KW"/>
</dbReference>
<dbReference type="GO" id="GO:0009055">
    <property type="term" value="F:electron transfer activity"/>
    <property type="evidence" value="ECO:0007669"/>
    <property type="project" value="InterPro"/>
</dbReference>
<organism evidence="6 7">
    <name type="scientific">Rudanella paleaurantiibacter</name>
    <dbReference type="NCBI Taxonomy" id="2614655"/>
    <lineage>
        <taxon>Bacteria</taxon>
        <taxon>Pseudomonadati</taxon>
        <taxon>Bacteroidota</taxon>
        <taxon>Cytophagia</taxon>
        <taxon>Cytophagales</taxon>
        <taxon>Cytophagaceae</taxon>
        <taxon>Rudanella</taxon>
    </lineage>
</organism>
<protein>
    <submittedName>
        <fullName evidence="6">DUF1553 domain-containing protein</fullName>
    </submittedName>
</protein>
<name>A0A7J5U0J4_9BACT</name>
<reference evidence="6 7" key="1">
    <citation type="submission" date="2019-10" db="EMBL/GenBank/DDBJ databases">
        <title>Rudanella paleaurantiibacter sp. nov., isolated from sludge.</title>
        <authorList>
            <person name="Xu S.Q."/>
        </authorList>
    </citation>
    <scope>NUCLEOTIDE SEQUENCE [LARGE SCALE GENOMIC DNA]</scope>
    <source>
        <strain evidence="6 7">HX-22-17</strain>
    </source>
</reference>
<dbReference type="InterPro" id="IPR022655">
    <property type="entry name" value="DUF1553"/>
</dbReference>
<sequence>MKTWIYTLIGLAGLSIGVFSLWPSSDRVDYNTQIKPILNKHCIACHGGVKQAGGLSLLFREEALAKTKSGHPAIIPGDARNSEFIKRLTDPDPEERMPYKADPLKPEEIQLLTRWVDEGCAWDTHWAYRPLERPAVPGGGALAGFMDWFLSDADTNAIDKFVAKRHEEEGLSMAPEADRLTLIRRVSLDLTGLPPTAEQLKKYSEADDWDTAYAQLVDELLASSGYGERWAAMWLDLARYADSRGYQKDNGRSIWPYRDWVIRAFNADMPFDRFTTEQLAGDLLAQRLPAGKLPPDDLLIATGFHRNTMNNDETGTVDEEFRVAALIDRVNTTWEAWQGTSFGCVQCHSHPYDPFRHEDYYKFMAFFNNTRDEDTQDEAPFLRQFKPEDESKAQAMLTWLRALPDSGAATSARPYRGTFNWVYFLRHLEPRHHAHYADNYEKGALLGDRNIGLKHGGSCRLPNMQLDGRTQLLTHLSVKQPGGVLELHLDSPTGPLLSRIKLDTTRNNAREKVLQRWPIKPTTGRHDLYLTATNPGIDPESYFFQIDWFALIPDFPGDAAQQQAYLDLIAAKTNNTPIMLPTDPDYARPTHLFVRGNWLSPGPVVQPDVPKSLGGMNRRLPKDRLGLAQWLTDPNNPLTARVTVNRFWEQLFGVGLVETLEDFGTAGAKPSHPELLDYLAVRFSRDWGWSMKQLLRYMVLSKTYRQSSKATPDAVSRDPQNRLLARGARLRLPAETIRDQALAVSGLLSRKAFGKPTMPYQPDGIWQAVNSSLKWEPSLGEDAHRRGIYTFVRRTGPYPSMVSFDAGSREVCLSRRIRTNTPLQALTLLNDPVFVEAADQLARLVEKHPTVEAQLADAYQRAIGRPITPEKQEALQALYDAALKQFRGRPDAKHAALSMATNALLNIDEFVTKS</sequence>